<dbReference type="Gramene" id="OPUNC06G02480.1">
    <property type="protein sequence ID" value="OPUNC06G02480.1"/>
    <property type="gene ID" value="OPUNC06G02480"/>
</dbReference>
<dbReference type="STRING" id="4537.A0A0E0L7L1"/>
<protein>
    <submittedName>
        <fullName evidence="1">Uncharacterized protein</fullName>
    </submittedName>
</protein>
<reference evidence="1" key="1">
    <citation type="submission" date="2015-04" db="UniProtKB">
        <authorList>
            <consortium name="EnsemblPlants"/>
        </authorList>
    </citation>
    <scope>IDENTIFICATION</scope>
</reference>
<proteinExistence type="predicted"/>
<organism evidence="1">
    <name type="scientific">Oryza punctata</name>
    <name type="common">Red rice</name>
    <dbReference type="NCBI Taxonomy" id="4537"/>
    <lineage>
        <taxon>Eukaryota</taxon>
        <taxon>Viridiplantae</taxon>
        <taxon>Streptophyta</taxon>
        <taxon>Embryophyta</taxon>
        <taxon>Tracheophyta</taxon>
        <taxon>Spermatophyta</taxon>
        <taxon>Magnoliopsida</taxon>
        <taxon>Liliopsida</taxon>
        <taxon>Poales</taxon>
        <taxon>Poaceae</taxon>
        <taxon>BOP clade</taxon>
        <taxon>Oryzoideae</taxon>
        <taxon>Oryzeae</taxon>
        <taxon>Oryzinae</taxon>
        <taxon>Oryza</taxon>
    </lineage>
</organism>
<dbReference type="Pfam" id="PF03386">
    <property type="entry name" value="ENOD93"/>
    <property type="match status" value="1"/>
</dbReference>
<dbReference type="Proteomes" id="UP000026962">
    <property type="component" value="Chromosome 6"/>
</dbReference>
<evidence type="ECO:0000313" key="2">
    <source>
        <dbReference type="Proteomes" id="UP000026962"/>
    </source>
</evidence>
<name>A0A0E0L7L1_ORYPU</name>
<dbReference type="PANTHER" id="PTHR33605:SF2">
    <property type="entry name" value="EARLY NODULIN-93"/>
    <property type="match status" value="1"/>
</dbReference>
<accession>A0A0E0L7L1</accession>
<reference evidence="1" key="2">
    <citation type="submission" date="2018-05" db="EMBL/GenBank/DDBJ databases">
        <title>OpunRS2 (Oryza punctata Reference Sequence Version 2).</title>
        <authorList>
            <person name="Zhang J."/>
            <person name="Kudrna D."/>
            <person name="Lee S."/>
            <person name="Talag J."/>
            <person name="Welchert J."/>
            <person name="Wing R.A."/>
        </authorList>
    </citation>
    <scope>NUCLEOTIDE SEQUENCE [LARGE SCALE GENOMIC DNA]</scope>
</reference>
<dbReference type="AlphaFoldDB" id="A0A0E0L7L1"/>
<evidence type="ECO:0000313" key="1">
    <source>
        <dbReference type="EnsemblPlants" id="OPUNC06G02480.1"/>
    </source>
</evidence>
<dbReference type="HOGENOM" id="CLU_045048_0_0_1"/>
<dbReference type="PANTHER" id="PTHR33605">
    <property type="entry name" value="EARLY NODULIN-93"/>
    <property type="match status" value="1"/>
</dbReference>
<dbReference type="InterPro" id="IPR005050">
    <property type="entry name" value="Enod93"/>
</dbReference>
<sequence>MALLPTFVTATIQDLHVLAMLDEPRSISLPSIPAVRLAPEFVAAITAKVEQGGWICNRLQDLQRVSRFDDLLADLKERIIPKLRVHPNDLAALRNLRRCGKGMWRLRQHAHPSVFDLVGLYSNSLTRAARQGLDPYKAYVIKQEWLTAMEHRVEESRSSFVSFDLENALPATLMPIVTISSLADVRGLVFVIEPHCVELGAVDAVRLAPEYLDIILEKVEQEGWICPVLPALRQVVRFANLLAELQDRVLPDLRNHRNDRAVLRKLRSCGCGMWKLRRVASGPLLRLTRIFSNNLTRKAREALDSRKAFVIPTEWINKMAARAEMCRNSLLHLHHQLGDEIQLDNMPGELAGDKAAAAVFRSPQKRPKLRADAPWPATNLAHHRSQANLAGIKAAAIATIASAVPTLASVRMLPWAKANINPTGQALIVCTAAGMAYFVAADKNILSLARKHSFENAPEHLKNTSFQGTGRPHPAFFRP</sequence>
<dbReference type="EnsemblPlants" id="OPUNC06G02480.1">
    <property type="protein sequence ID" value="OPUNC06G02480.1"/>
    <property type="gene ID" value="OPUNC06G02480"/>
</dbReference>
<keyword evidence="2" id="KW-1185">Reference proteome</keyword>